<proteinExistence type="predicted"/>
<organism evidence="2 3">
    <name type="scientific">Kineosporia corallincola</name>
    <dbReference type="NCBI Taxonomy" id="2835133"/>
    <lineage>
        <taxon>Bacteria</taxon>
        <taxon>Bacillati</taxon>
        <taxon>Actinomycetota</taxon>
        <taxon>Actinomycetes</taxon>
        <taxon>Kineosporiales</taxon>
        <taxon>Kineosporiaceae</taxon>
        <taxon>Kineosporia</taxon>
    </lineage>
</organism>
<evidence type="ECO:0000313" key="2">
    <source>
        <dbReference type="EMBL" id="MBT0768781.1"/>
    </source>
</evidence>
<dbReference type="EMBL" id="JAHBAY010000003">
    <property type="protein sequence ID" value="MBT0768781.1"/>
    <property type="molecule type" value="Genomic_DNA"/>
</dbReference>
<keyword evidence="1" id="KW-1133">Transmembrane helix</keyword>
<dbReference type="Proteomes" id="UP001197247">
    <property type="component" value="Unassembled WGS sequence"/>
</dbReference>
<feature type="transmembrane region" description="Helical" evidence="1">
    <location>
        <begin position="59"/>
        <end position="80"/>
    </location>
</feature>
<keyword evidence="3" id="KW-1185">Reference proteome</keyword>
<evidence type="ECO:0000256" key="1">
    <source>
        <dbReference type="SAM" id="Phobius"/>
    </source>
</evidence>
<feature type="transmembrane region" description="Helical" evidence="1">
    <location>
        <begin position="34"/>
        <end position="52"/>
    </location>
</feature>
<protein>
    <submittedName>
        <fullName evidence="2">DUF1304 domain-containing protein</fullName>
    </submittedName>
</protein>
<comment type="caution">
    <text evidence="2">The sequence shown here is derived from an EMBL/GenBank/DDBJ whole genome shotgun (WGS) entry which is preliminary data.</text>
</comment>
<name>A0ABS5TCH5_9ACTN</name>
<reference evidence="2 3" key="1">
    <citation type="submission" date="2021-05" db="EMBL/GenBank/DDBJ databases">
        <title>Kineosporia and Streptomyces sp. nov. two new marine actinobacteria isolated from Coral.</title>
        <authorList>
            <person name="Buangrab K."/>
            <person name="Sutthacheep M."/>
            <person name="Yeemin T."/>
            <person name="Harunari E."/>
            <person name="Igarashi Y."/>
            <person name="Kanchanasin P."/>
            <person name="Tanasupawat S."/>
            <person name="Phongsopitanun W."/>
        </authorList>
    </citation>
    <scope>NUCLEOTIDE SEQUENCE [LARGE SCALE GENOMIC DNA]</scope>
    <source>
        <strain evidence="2 3">J2-2</strain>
    </source>
</reference>
<dbReference type="Pfam" id="PF06993">
    <property type="entry name" value="DUF1304"/>
    <property type="match status" value="1"/>
</dbReference>
<feature type="transmembrane region" description="Helical" evidence="1">
    <location>
        <begin position="86"/>
        <end position="106"/>
    </location>
</feature>
<sequence>MESLLWTRPAVFGRFGIGSAAEAETIRPMAYNQGFYNLALAVGVAVGLVLLTRDGDALVVGRTLVVFGSACMALAGLVLATTGRNYLRPAVFQFIPAALTVLLVALG</sequence>
<gene>
    <name evidence="2" type="ORF">KIH74_07580</name>
</gene>
<keyword evidence="1" id="KW-0472">Membrane</keyword>
<evidence type="ECO:0000313" key="3">
    <source>
        <dbReference type="Proteomes" id="UP001197247"/>
    </source>
</evidence>
<dbReference type="InterPro" id="IPR009732">
    <property type="entry name" value="DUF1304"/>
</dbReference>
<accession>A0ABS5TCH5</accession>
<keyword evidence="1" id="KW-0812">Transmembrane</keyword>